<dbReference type="RefSeq" id="WP_230821940.1">
    <property type="nucleotide sequence ID" value="NZ_JAJNCU010000004.1"/>
</dbReference>
<reference evidence="1 2" key="1">
    <citation type="submission" date="2024-05" db="EMBL/GenBank/DDBJ databases">
        <title>Genomic Encyclopedia of Type Strains, Phase IV (KMG-IV): sequencing the most valuable type-strain genomes for metagenomic binning, comparative biology and taxonomic classification.</title>
        <authorList>
            <person name="Goeker M."/>
        </authorList>
    </citation>
    <scope>NUCLEOTIDE SEQUENCE [LARGE SCALE GENOMIC DNA]</scope>
    <source>
        <strain evidence="1 2">DSM 25286</strain>
    </source>
</reference>
<keyword evidence="2" id="KW-1185">Reference proteome</keyword>
<dbReference type="EMBL" id="JBDZDV010000003">
    <property type="protein sequence ID" value="MET3111024.1"/>
    <property type="molecule type" value="Genomic_DNA"/>
</dbReference>
<dbReference type="Proteomes" id="UP001549019">
    <property type="component" value="Unassembled WGS sequence"/>
</dbReference>
<accession>A0ABV2E9E1</accession>
<gene>
    <name evidence="1" type="ORF">ABHD89_001430</name>
</gene>
<name>A0ABV2E9E1_9STAP</name>
<evidence type="ECO:0000313" key="2">
    <source>
        <dbReference type="Proteomes" id="UP001549019"/>
    </source>
</evidence>
<proteinExistence type="predicted"/>
<sequence>MQVVDQSGQKAVLAVQIIFMTFLKLVTFGKSEGINRQLEKMKEEYKEISQEDRL</sequence>
<evidence type="ECO:0000313" key="1">
    <source>
        <dbReference type="EMBL" id="MET3111024.1"/>
    </source>
</evidence>
<protein>
    <submittedName>
        <fullName evidence="1">Uncharacterized protein</fullName>
    </submittedName>
</protein>
<comment type="caution">
    <text evidence="1">The sequence shown here is derived from an EMBL/GenBank/DDBJ whole genome shotgun (WGS) entry which is preliminary data.</text>
</comment>
<organism evidence="1 2">
    <name type="scientific">Salinicoccus halitifaciens</name>
    <dbReference type="NCBI Taxonomy" id="1073415"/>
    <lineage>
        <taxon>Bacteria</taxon>
        <taxon>Bacillati</taxon>
        <taxon>Bacillota</taxon>
        <taxon>Bacilli</taxon>
        <taxon>Bacillales</taxon>
        <taxon>Staphylococcaceae</taxon>
        <taxon>Salinicoccus</taxon>
    </lineage>
</organism>